<feature type="region of interest" description="Disordered" evidence="1">
    <location>
        <begin position="378"/>
        <end position="445"/>
    </location>
</feature>
<evidence type="ECO:0000313" key="3">
    <source>
        <dbReference type="EMBL" id="KOX72195.1"/>
    </source>
</evidence>
<proteinExistence type="predicted"/>
<feature type="compositionally biased region" description="Polar residues" evidence="1">
    <location>
        <begin position="283"/>
        <end position="294"/>
    </location>
</feature>
<evidence type="ECO:0000256" key="2">
    <source>
        <dbReference type="SAM" id="Phobius"/>
    </source>
</evidence>
<sequence length="795" mass="87750">MIQPFLEEGAWGYWVVSIGALLCFLGLIVACICSCRRNENKNEFLGLAGMVTLNDSDNDGFNGIPMSDTLRVTTQDIVDNGKRSTSANRSLPDIPKDKEKRHEHTNTSVSQDIYEITETIGDQSELYATVRDTGKEQISELDVPEVLHQNPSTQETSDSQYLRFASSPNSDSVEHPYAQVQNVQKTEVNKSNRNNIKQTIDVDKPSTSTCQSNGNPVAPPRTRRSSSHNSLLSAESGPCDIQAANAISGGVQANQDLPYMTPPLLMLLPQRPQQSQSNSPQQHFSGDSQDSKGYTSISVREPLANIIAQTKTIGRQSQSIRHLTDPHYATVSDDSDEMYAAIDEQDKVYTSGSETYAQIQPTMTEVQGVQNEQTLFSRVPSRSDETYPAPQPPSVDSLRHVAHAHSRQASSSSANSSIINPGSPKPEKRQANSPLPPPPEGTSEVYASIEKKPKNDDRLKPALSSGKSLEDMYAKVMKKKKDVEEQQNDMHLNSQGSLYSDTFVVGTVRKSSLIENNKIASSSHDSIEMQRKESDSDVNNFHLEADVLMKSSPSSSRTGDGFDSSSFAFGHGYEGINIDLPKKHSTNCDSNYEVLCLQQRLTMDTAGDHQQTSSSISISLRNNVNLPITSSSSVSTSSPSTFSSTSSASSSYSVPFKHRQISNASSEDPGYEKVRLRNRSEIDIDSEPNYESMPHDAGEPNYASVCRPGDSDTDPNYESVNHGDPNYESVKYMSVTRAEEPPYEQVNTYKPEQNPNGYEKVKKHILFNADYEQIHQNHSVRPINGDTDDEQYVQV</sequence>
<name>A0A0M8ZVV8_9HYME</name>
<keyword evidence="2" id="KW-0812">Transmembrane</keyword>
<dbReference type="AlphaFoldDB" id="A0A0M8ZVV8"/>
<feature type="compositionally biased region" description="Polar residues" evidence="1">
    <location>
        <begin position="77"/>
        <end position="89"/>
    </location>
</feature>
<feature type="compositionally biased region" description="Polar residues" evidence="1">
    <location>
        <begin position="205"/>
        <end position="215"/>
    </location>
</feature>
<evidence type="ECO:0000256" key="1">
    <source>
        <dbReference type="SAM" id="MobiDB-lite"/>
    </source>
</evidence>
<feature type="region of interest" description="Disordered" evidence="1">
    <location>
        <begin position="77"/>
        <end position="108"/>
    </location>
</feature>
<gene>
    <name evidence="3" type="ORF">WN51_01057</name>
</gene>
<feature type="compositionally biased region" description="Low complexity" evidence="1">
    <location>
        <begin position="271"/>
        <end position="282"/>
    </location>
</feature>
<evidence type="ECO:0008006" key="5">
    <source>
        <dbReference type="Google" id="ProtNLM"/>
    </source>
</evidence>
<feature type="region of interest" description="Disordered" evidence="1">
    <location>
        <begin position="271"/>
        <end position="294"/>
    </location>
</feature>
<feature type="compositionally biased region" description="Basic and acidic residues" evidence="1">
    <location>
        <begin position="94"/>
        <end position="105"/>
    </location>
</feature>
<dbReference type="STRING" id="166423.A0A0M8ZVV8"/>
<feature type="region of interest" description="Disordered" evidence="1">
    <location>
        <begin position="140"/>
        <end position="174"/>
    </location>
</feature>
<protein>
    <recommendedName>
        <fullName evidence="5">Serine-rich adhesin for platelets</fullName>
    </recommendedName>
</protein>
<evidence type="ECO:0000313" key="4">
    <source>
        <dbReference type="Proteomes" id="UP000053105"/>
    </source>
</evidence>
<feature type="transmembrane region" description="Helical" evidence="2">
    <location>
        <begin position="12"/>
        <end position="33"/>
    </location>
</feature>
<feature type="region of interest" description="Disordered" evidence="1">
    <location>
        <begin position="681"/>
        <end position="725"/>
    </location>
</feature>
<feature type="region of interest" description="Disordered" evidence="1">
    <location>
        <begin position="189"/>
        <end position="235"/>
    </location>
</feature>
<feature type="compositionally biased region" description="Low complexity" evidence="1">
    <location>
        <begin position="409"/>
        <end position="420"/>
    </location>
</feature>
<feature type="compositionally biased region" description="Polar residues" evidence="1">
    <location>
        <begin position="189"/>
        <end position="198"/>
    </location>
</feature>
<keyword evidence="4" id="KW-1185">Reference proteome</keyword>
<accession>A0A0M8ZVV8</accession>
<dbReference type="EMBL" id="KQ435824">
    <property type="protein sequence ID" value="KOX72195.1"/>
    <property type="molecule type" value="Genomic_DNA"/>
</dbReference>
<dbReference type="Proteomes" id="UP000053105">
    <property type="component" value="Unassembled WGS sequence"/>
</dbReference>
<keyword evidence="2" id="KW-1133">Transmembrane helix</keyword>
<feature type="compositionally biased region" description="Polar residues" evidence="1">
    <location>
        <begin position="149"/>
        <end position="171"/>
    </location>
</feature>
<dbReference type="OrthoDB" id="440385at2759"/>
<keyword evidence="2" id="KW-0472">Membrane</keyword>
<organism evidence="3 4">
    <name type="scientific">Melipona quadrifasciata</name>
    <dbReference type="NCBI Taxonomy" id="166423"/>
    <lineage>
        <taxon>Eukaryota</taxon>
        <taxon>Metazoa</taxon>
        <taxon>Ecdysozoa</taxon>
        <taxon>Arthropoda</taxon>
        <taxon>Hexapoda</taxon>
        <taxon>Insecta</taxon>
        <taxon>Pterygota</taxon>
        <taxon>Neoptera</taxon>
        <taxon>Endopterygota</taxon>
        <taxon>Hymenoptera</taxon>
        <taxon>Apocrita</taxon>
        <taxon>Aculeata</taxon>
        <taxon>Apoidea</taxon>
        <taxon>Anthophila</taxon>
        <taxon>Apidae</taxon>
        <taxon>Melipona</taxon>
    </lineage>
</organism>
<reference evidence="3 4" key="1">
    <citation type="submission" date="2015-07" db="EMBL/GenBank/DDBJ databases">
        <title>The genome of Melipona quadrifasciata.</title>
        <authorList>
            <person name="Pan H."/>
            <person name="Kapheim K."/>
        </authorList>
    </citation>
    <scope>NUCLEOTIDE SEQUENCE [LARGE SCALE GENOMIC DNA]</scope>
    <source>
        <strain evidence="3">0111107301</strain>
        <tissue evidence="3">Whole body</tissue>
    </source>
</reference>
<feature type="region of interest" description="Disordered" evidence="1">
    <location>
        <begin position="629"/>
        <end position="654"/>
    </location>
</feature>
<feature type="compositionally biased region" description="Low complexity" evidence="1">
    <location>
        <begin position="629"/>
        <end position="653"/>
    </location>
</feature>